<evidence type="ECO:0000313" key="1">
    <source>
        <dbReference type="EMBL" id="ABM27890.1"/>
    </source>
</evidence>
<proteinExistence type="predicted"/>
<dbReference type="EMBL" id="CP000527">
    <property type="protein sequence ID" value="ABM27890.1"/>
    <property type="molecule type" value="Genomic_DNA"/>
</dbReference>
<dbReference type="HOGENOM" id="CLU_033789_0_1_7"/>
<organism evidence="1 2">
    <name type="scientific">Nitratidesulfovibrio vulgaris (strain DP4)</name>
    <name type="common">Desulfovibrio vulgaris</name>
    <dbReference type="NCBI Taxonomy" id="391774"/>
    <lineage>
        <taxon>Bacteria</taxon>
        <taxon>Pseudomonadati</taxon>
        <taxon>Thermodesulfobacteriota</taxon>
        <taxon>Desulfovibrionia</taxon>
        <taxon>Desulfovibrionales</taxon>
        <taxon>Desulfovibrionaceae</taxon>
        <taxon>Nitratidesulfovibrio</taxon>
    </lineage>
</organism>
<dbReference type="AlphaFoldDB" id="A0A0H3A610"/>
<accession>A0A0H3A610</accession>
<dbReference type="InterPro" id="IPR006944">
    <property type="entry name" value="Phage/GTA_portal"/>
</dbReference>
<gene>
    <name evidence="1" type="ordered locus">Dvul_0869</name>
</gene>
<dbReference type="Proteomes" id="UP000009173">
    <property type="component" value="Chromosome"/>
</dbReference>
<dbReference type="Pfam" id="PF04860">
    <property type="entry name" value="Phage_portal"/>
    <property type="match status" value="1"/>
</dbReference>
<dbReference type="InterPro" id="IPR006427">
    <property type="entry name" value="Portal_HK97"/>
</dbReference>
<sequence length="409" mass="45650">MNFLSWFRERKSPPRPLTIEDLLADGFYTGSAKSGVPVTWKTALQAATALACARVIAEGLAQVPLKLFESQNQVRTPATGHPLYSLLHDSPNEWQTSFEFIEQIALHLVLCGNAFVFVNRPLGRVAELLPYEPQQVIVKREGYALSYDITTENGQRLNVPASDMWHLRGPSWNGWMGLESVRLAREAIGLALATEEHGARLFANGATVGGILSTEQTLNEEQRQALRKSWEARHTGGGNAFKTAVLWGGMKFTPMTAPNDQAQFLETRKFQVEEICRTFRVLPIMVGYSDKTATYASAEQMFLAHVVHTLGPWCRRIEASIAHNLLTEEERQQGYYAKFMLNGLLRGAAKDRAEFYARLYGIGALNPNEIRELEDMNPYDGGEHYRVPLNMTDPTSPAGQEAPHATAEL</sequence>
<dbReference type="KEGG" id="dvl:Dvul_0869"/>
<dbReference type="RefSeq" id="WP_011791888.1">
    <property type="nucleotide sequence ID" value="NC_008751.1"/>
</dbReference>
<evidence type="ECO:0000313" key="2">
    <source>
        <dbReference type="Proteomes" id="UP000009173"/>
    </source>
</evidence>
<reference evidence="2" key="1">
    <citation type="journal article" date="2009" name="Environ. Microbiol.">
        <title>Contribution of mobile genetic elements to Desulfovibrio vulgaris genome plasticity.</title>
        <authorList>
            <person name="Walker C.B."/>
            <person name="Stolyar S."/>
            <person name="Chivian D."/>
            <person name="Pinel N."/>
            <person name="Gabster J.A."/>
            <person name="Dehal P.S."/>
            <person name="He Z."/>
            <person name="Yang Z.K."/>
            <person name="Yen H.C."/>
            <person name="Zhou J."/>
            <person name="Wall J.D."/>
            <person name="Hazen T.C."/>
            <person name="Arkin A.P."/>
            <person name="Stahl D.A."/>
        </authorList>
    </citation>
    <scope>NUCLEOTIDE SEQUENCE [LARGE SCALE GENOMIC DNA]</scope>
    <source>
        <strain evidence="2">DP4</strain>
    </source>
</reference>
<dbReference type="NCBIfam" id="TIGR01537">
    <property type="entry name" value="portal_HK97"/>
    <property type="match status" value="1"/>
</dbReference>
<name>A0A0H3A610_NITV4</name>
<protein>
    <submittedName>
        <fullName evidence="1">Phage portal protein, HK97 family</fullName>
    </submittedName>
</protein>